<organism evidence="1 2">
    <name type="scientific">Rhizobium etli bv. mimosae str. IE4771</name>
    <dbReference type="NCBI Taxonomy" id="1432050"/>
    <lineage>
        <taxon>Bacteria</taxon>
        <taxon>Pseudomonadati</taxon>
        <taxon>Pseudomonadota</taxon>
        <taxon>Alphaproteobacteria</taxon>
        <taxon>Hyphomicrobiales</taxon>
        <taxon>Rhizobiaceae</taxon>
        <taxon>Rhizobium/Agrobacterium group</taxon>
        <taxon>Rhizobium</taxon>
    </lineage>
</organism>
<dbReference type="Proteomes" id="UP000027180">
    <property type="component" value="Chromosome"/>
</dbReference>
<evidence type="ECO:0000313" key="1">
    <source>
        <dbReference type="EMBL" id="AIC25725.1"/>
    </source>
</evidence>
<evidence type="ECO:0000313" key="2">
    <source>
        <dbReference type="Proteomes" id="UP000027180"/>
    </source>
</evidence>
<reference evidence="1 2" key="1">
    <citation type="submission" date="2013-12" db="EMBL/GenBank/DDBJ databases">
        <title>Complete genome sequence of Rhizobium etli bv. mimosae IE4771.</title>
        <authorList>
            <person name="Bustos P."/>
            <person name="Santamaria R.I."/>
            <person name="Lozano L."/>
            <person name="Ormeno-Orrillo E."/>
            <person name="Rogel M.A."/>
            <person name="Romero D."/>
            <person name="Cevallos M.A."/>
            <person name="Martinez-Romero E."/>
            <person name="Gonzalez V."/>
        </authorList>
    </citation>
    <scope>NUCLEOTIDE SEQUENCE [LARGE SCALE GENOMIC DNA]</scope>
    <source>
        <strain evidence="1 2">IE4771</strain>
    </source>
</reference>
<dbReference type="OrthoDB" id="8374127at2"/>
<protein>
    <submittedName>
        <fullName evidence="1">Uncharacterized protein</fullName>
    </submittedName>
</protein>
<dbReference type="AlphaFoldDB" id="A0A060I1E4"/>
<dbReference type="EMBL" id="CP006986">
    <property type="protein sequence ID" value="AIC25725.1"/>
    <property type="molecule type" value="Genomic_DNA"/>
</dbReference>
<accession>A0A060I1E4</accession>
<dbReference type="KEGG" id="rei:IE4771_CH00564"/>
<dbReference type="RefSeq" id="WP_038686681.1">
    <property type="nucleotide sequence ID" value="NZ_CP006986.1"/>
</dbReference>
<name>A0A060I1E4_RHIET</name>
<proteinExistence type="predicted"/>
<gene>
    <name evidence="1" type="ORF">IE4771_CH00564</name>
</gene>
<sequence length="106" mass="12478">MPEMNYAKKLRGWSLSDAADAGQLLEVTCQFCRRTHRYFPHDLLKLTENVSLDRMASRFHCQRCDRSDYMVLKVVQLWGSEYGKLEVRRLVKVTTLKKPIWEDGVL</sequence>
<dbReference type="HOGENOM" id="CLU_151221_0_0_5"/>